<dbReference type="PANTHER" id="PTHR47966:SF51">
    <property type="entry name" value="BETA-SITE APP-CLEAVING ENZYME, ISOFORM A-RELATED"/>
    <property type="match status" value="1"/>
</dbReference>
<sequence>MRTLIPFPLALAIFHSCHGLKLPFEVHITNPTARIQRRASMPISNTGNAQYIGNITLGGVLSRVMLDTGSSDLWAAFPKEQPVSKDTGTGVTLAYAVGRASGNVHMTTAEIDGHTVDDQAFLLVGNTSTFSSNIHAQGYDGLFGLGPNKGSQVRKKLDGNTGDTMLTRIFSQNKTSANYITFLLDRKGDPTDPFTGQFTLSEIVPGFENITTMPKLDVDTVNRLLQADQHWQALTDKNNGIIGPDGNAITVDSIVPGAPKGQFVAVFDSGFTFSQVPREVSDAIYGRVHGAVYDVKDEIWTVPCGQYLNISFNFGGISYPVHPLDTVDDNFSRTDLNGNKICIGAFQPITSAFSLLGHYDMIMGMSFLRNVYTLLDFGNWIKDKPTDTGHPYIQIASVTNVASARTDFIQTRLGGVDTTGDAKWTLLPKEEMQHSPVSEEEKKKKYQELVLSRWPYILTGCLVFIIIVVGLCIWRCCCRKGAKKGSKTKKGMFSGEPASTTYLPLQDPNRFKEGLSPLGQSPFDASTASLGGHYPPDAQYSPGAQYPPPQYSQSGGGYQHHS</sequence>
<keyword evidence="3" id="KW-1133">Transmembrane helix</keyword>
<protein>
    <submittedName>
        <fullName evidence="6">Aspartic peptidase domain-containing protein</fullName>
    </submittedName>
</protein>
<name>A0A9P5Y8K0_9AGAR</name>
<comment type="similarity">
    <text evidence="1">Belongs to the peptidase A1 family.</text>
</comment>
<dbReference type="AlphaFoldDB" id="A0A9P5Y8K0"/>
<feature type="signal peptide" evidence="4">
    <location>
        <begin position="1"/>
        <end position="19"/>
    </location>
</feature>
<dbReference type="InterPro" id="IPR033121">
    <property type="entry name" value="PEPTIDASE_A1"/>
</dbReference>
<evidence type="ECO:0000313" key="7">
    <source>
        <dbReference type="Proteomes" id="UP000807353"/>
    </source>
</evidence>
<feature type="transmembrane region" description="Helical" evidence="3">
    <location>
        <begin position="454"/>
        <end position="474"/>
    </location>
</feature>
<dbReference type="GO" id="GO:0006508">
    <property type="term" value="P:proteolysis"/>
    <property type="evidence" value="ECO:0007669"/>
    <property type="project" value="InterPro"/>
</dbReference>
<dbReference type="Proteomes" id="UP000807353">
    <property type="component" value="Unassembled WGS sequence"/>
</dbReference>
<evidence type="ECO:0000313" key="6">
    <source>
        <dbReference type="EMBL" id="KAF9464127.1"/>
    </source>
</evidence>
<gene>
    <name evidence="6" type="ORF">BDZ94DRAFT_1216899</name>
</gene>
<dbReference type="Pfam" id="PF00026">
    <property type="entry name" value="Asp"/>
    <property type="match status" value="1"/>
</dbReference>
<reference evidence="6" key="1">
    <citation type="submission" date="2020-11" db="EMBL/GenBank/DDBJ databases">
        <authorList>
            <consortium name="DOE Joint Genome Institute"/>
            <person name="Ahrendt S."/>
            <person name="Riley R."/>
            <person name="Andreopoulos W."/>
            <person name="Labutti K."/>
            <person name="Pangilinan J."/>
            <person name="Ruiz-Duenas F.J."/>
            <person name="Barrasa J.M."/>
            <person name="Sanchez-Garcia M."/>
            <person name="Camarero S."/>
            <person name="Miyauchi S."/>
            <person name="Serrano A."/>
            <person name="Linde D."/>
            <person name="Babiker R."/>
            <person name="Drula E."/>
            <person name="Ayuso-Fernandez I."/>
            <person name="Pacheco R."/>
            <person name="Padilla G."/>
            <person name="Ferreira P."/>
            <person name="Barriuso J."/>
            <person name="Kellner H."/>
            <person name="Castanera R."/>
            <person name="Alfaro M."/>
            <person name="Ramirez L."/>
            <person name="Pisabarro A.G."/>
            <person name="Kuo A."/>
            <person name="Tritt A."/>
            <person name="Lipzen A."/>
            <person name="He G."/>
            <person name="Yan M."/>
            <person name="Ng V."/>
            <person name="Cullen D."/>
            <person name="Martin F."/>
            <person name="Rosso M.-N."/>
            <person name="Henrissat B."/>
            <person name="Hibbett D."/>
            <person name="Martinez A.T."/>
            <person name="Grigoriev I.V."/>
        </authorList>
    </citation>
    <scope>NUCLEOTIDE SEQUENCE</scope>
    <source>
        <strain evidence="6">CBS 247.69</strain>
    </source>
</reference>
<feature type="region of interest" description="Disordered" evidence="2">
    <location>
        <begin position="483"/>
        <end position="562"/>
    </location>
</feature>
<dbReference type="PROSITE" id="PS51767">
    <property type="entry name" value="PEPTIDASE_A1"/>
    <property type="match status" value="1"/>
</dbReference>
<organism evidence="6 7">
    <name type="scientific">Collybia nuda</name>
    <dbReference type="NCBI Taxonomy" id="64659"/>
    <lineage>
        <taxon>Eukaryota</taxon>
        <taxon>Fungi</taxon>
        <taxon>Dikarya</taxon>
        <taxon>Basidiomycota</taxon>
        <taxon>Agaricomycotina</taxon>
        <taxon>Agaricomycetes</taxon>
        <taxon>Agaricomycetidae</taxon>
        <taxon>Agaricales</taxon>
        <taxon>Tricholomatineae</taxon>
        <taxon>Clitocybaceae</taxon>
        <taxon>Collybia</taxon>
    </lineage>
</organism>
<keyword evidence="3" id="KW-0812">Transmembrane</keyword>
<dbReference type="PANTHER" id="PTHR47966">
    <property type="entry name" value="BETA-SITE APP-CLEAVING ENZYME, ISOFORM A-RELATED"/>
    <property type="match status" value="1"/>
</dbReference>
<evidence type="ECO:0000256" key="2">
    <source>
        <dbReference type="SAM" id="MobiDB-lite"/>
    </source>
</evidence>
<dbReference type="InterPro" id="IPR021109">
    <property type="entry name" value="Peptidase_aspartic_dom_sf"/>
</dbReference>
<keyword evidence="3" id="KW-0472">Membrane</keyword>
<dbReference type="CDD" id="cd05471">
    <property type="entry name" value="pepsin_like"/>
    <property type="match status" value="1"/>
</dbReference>
<accession>A0A9P5Y8K0</accession>
<dbReference type="OrthoDB" id="15189at2759"/>
<dbReference type="PRINTS" id="PR00792">
    <property type="entry name" value="PEPSIN"/>
</dbReference>
<evidence type="ECO:0000259" key="5">
    <source>
        <dbReference type="PROSITE" id="PS51767"/>
    </source>
</evidence>
<feature type="chain" id="PRO_5040407314" evidence="4">
    <location>
        <begin position="20"/>
        <end position="562"/>
    </location>
</feature>
<dbReference type="EMBL" id="MU150256">
    <property type="protein sequence ID" value="KAF9464127.1"/>
    <property type="molecule type" value="Genomic_DNA"/>
</dbReference>
<evidence type="ECO:0000256" key="4">
    <source>
        <dbReference type="SAM" id="SignalP"/>
    </source>
</evidence>
<feature type="domain" description="Peptidase A1" evidence="5">
    <location>
        <begin position="51"/>
        <end position="389"/>
    </location>
</feature>
<keyword evidence="4" id="KW-0732">Signal</keyword>
<dbReference type="Gene3D" id="2.40.70.10">
    <property type="entry name" value="Acid Proteases"/>
    <property type="match status" value="2"/>
</dbReference>
<evidence type="ECO:0000256" key="1">
    <source>
        <dbReference type="ARBA" id="ARBA00007447"/>
    </source>
</evidence>
<dbReference type="GO" id="GO:0004190">
    <property type="term" value="F:aspartic-type endopeptidase activity"/>
    <property type="evidence" value="ECO:0007669"/>
    <property type="project" value="InterPro"/>
</dbReference>
<evidence type="ECO:0000256" key="3">
    <source>
        <dbReference type="SAM" id="Phobius"/>
    </source>
</evidence>
<dbReference type="InterPro" id="IPR001461">
    <property type="entry name" value="Aspartic_peptidase_A1"/>
</dbReference>
<proteinExistence type="inferred from homology"/>
<comment type="caution">
    <text evidence="6">The sequence shown here is derived from an EMBL/GenBank/DDBJ whole genome shotgun (WGS) entry which is preliminary data.</text>
</comment>
<keyword evidence="7" id="KW-1185">Reference proteome</keyword>
<dbReference type="InterPro" id="IPR034164">
    <property type="entry name" value="Pepsin-like_dom"/>
</dbReference>
<dbReference type="SUPFAM" id="SSF50630">
    <property type="entry name" value="Acid proteases"/>
    <property type="match status" value="1"/>
</dbReference>